<reference evidence="1 2" key="1">
    <citation type="submission" date="2018-10" db="EMBL/GenBank/DDBJ databases">
        <title>Genomic Encyclopedia of Archaeal and Bacterial Type Strains, Phase II (KMG-II): from individual species to whole genera.</title>
        <authorList>
            <person name="Goeker M."/>
        </authorList>
    </citation>
    <scope>NUCLEOTIDE SEQUENCE [LARGE SCALE GENOMIC DNA]</scope>
    <source>
        <strain evidence="1 2">DSM 14954</strain>
    </source>
</reference>
<evidence type="ECO:0000313" key="1">
    <source>
        <dbReference type="EMBL" id="RKQ90886.1"/>
    </source>
</evidence>
<comment type="caution">
    <text evidence="1">The sequence shown here is derived from an EMBL/GenBank/DDBJ whole genome shotgun (WGS) entry which is preliminary data.</text>
</comment>
<organism evidence="1 2">
    <name type="scientific">Solirubrobacter pauli</name>
    <dbReference type="NCBI Taxonomy" id="166793"/>
    <lineage>
        <taxon>Bacteria</taxon>
        <taxon>Bacillati</taxon>
        <taxon>Actinomycetota</taxon>
        <taxon>Thermoleophilia</taxon>
        <taxon>Solirubrobacterales</taxon>
        <taxon>Solirubrobacteraceae</taxon>
        <taxon>Solirubrobacter</taxon>
    </lineage>
</organism>
<sequence>MPLPLLLVGGALVLTGGTGAAGGGIGISRMRRAKRLHADTVVYLEVHQELFTDARDVVEQRLAAYGEAKLDAMTGPMARFVAAFSKLKHVAFDATITDDAFPVDTVELADLRDVDLKPWMTASQMLAGGGSGYAAGAGVGALAQLAVGSLATASTGTAIGGLSGAAATNATLAWIGGGTLATGGGGVAAGTMVLSGVAVAPALFVGGAVLWHRGGKALRDAEANEAEVEEAVAKMNAARTQFASVGDLAERAQGVLERLAGRLDTQAHQLERVVARERDYRRLARSEQETVAVAAGLAKAVRTLVDLPLTTESGSVKASSRRTIDNLDDEA</sequence>
<keyword evidence="2" id="KW-1185">Reference proteome</keyword>
<dbReference type="AlphaFoldDB" id="A0A660L925"/>
<protein>
    <submittedName>
        <fullName evidence="1">Uncharacterized protein</fullName>
    </submittedName>
</protein>
<accession>A0A660L925</accession>
<name>A0A660L925_9ACTN</name>
<dbReference type="Proteomes" id="UP000278962">
    <property type="component" value="Unassembled WGS sequence"/>
</dbReference>
<proteinExistence type="predicted"/>
<evidence type="ECO:0000313" key="2">
    <source>
        <dbReference type="Proteomes" id="UP000278962"/>
    </source>
</evidence>
<dbReference type="RefSeq" id="WP_121248030.1">
    <property type="nucleotide sequence ID" value="NZ_RBIL01000001.1"/>
</dbReference>
<dbReference type="EMBL" id="RBIL01000001">
    <property type="protein sequence ID" value="RKQ90886.1"/>
    <property type="molecule type" value="Genomic_DNA"/>
</dbReference>
<gene>
    <name evidence="1" type="ORF">C8N24_0701</name>
</gene>